<name>A0A6J5S232_9CAUD</name>
<dbReference type="EMBL" id="LR796874">
    <property type="protein sequence ID" value="CAB4171833.1"/>
    <property type="molecule type" value="Genomic_DNA"/>
</dbReference>
<evidence type="ECO:0000313" key="3">
    <source>
        <dbReference type="EMBL" id="CAB4200629.1"/>
    </source>
</evidence>
<dbReference type="Gene3D" id="3.90.1530.10">
    <property type="entry name" value="Conserved hypothetical protein from pyrococcus furiosus pfu- 392566-001, ParB domain"/>
    <property type="match status" value="1"/>
</dbReference>
<dbReference type="GO" id="GO:0045881">
    <property type="term" value="P:positive regulation of sporulation resulting in formation of a cellular spore"/>
    <property type="evidence" value="ECO:0007669"/>
    <property type="project" value="TreeGrafter"/>
</dbReference>
<organism evidence="3">
    <name type="scientific">uncultured Caudovirales phage</name>
    <dbReference type="NCBI Taxonomy" id="2100421"/>
    <lineage>
        <taxon>Viruses</taxon>
        <taxon>Duplodnaviria</taxon>
        <taxon>Heunggongvirae</taxon>
        <taxon>Uroviricota</taxon>
        <taxon>Caudoviricetes</taxon>
        <taxon>Peduoviridae</taxon>
        <taxon>Maltschvirus</taxon>
        <taxon>Maltschvirus maltsch</taxon>
    </lineage>
</organism>
<dbReference type="GO" id="GO:0007059">
    <property type="term" value="P:chromosome segregation"/>
    <property type="evidence" value="ECO:0007669"/>
    <property type="project" value="TreeGrafter"/>
</dbReference>
<dbReference type="SUPFAM" id="SSF110849">
    <property type="entry name" value="ParB/Sulfiredoxin"/>
    <property type="match status" value="1"/>
</dbReference>
<sequence length="194" mass="21912">MQIDTKIKTLKITDIKPYWRNPRNNAAAIEAVKQSITQFGFNQPLILDEDNVIIAGHTRYKALQELGATSIPCIIKAGLSAQEAKQYRIADNKTSELSKWDMEKLIPELREIEAIEDMQIYFPAMSLDDLLQESAGGKETFKLPTTEQIGKVEAKLQAKFEDGSKAQQSAYVEVVCPHCAESFHVDRNEIARER</sequence>
<reference evidence="3" key="1">
    <citation type="submission" date="2020-05" db="EMBL/GenBank/DDBJ databases">
        <authorList>
            <person name="Chiriac C."/>
            <person name="Salcher M."/>
            <person name="Ghai R."/>
            <person name="Kavagutti S V."/>
        </authorList>
    </citation>
    <scope>NUCLEOTIDE SEQUENCE</scope>
</reference>
<dbReference type="Pfam" id="PF02195">
    <property type="entry name" value="ParB_N"/>
    <property type="match status" value="1"/>
</dbReference>
<accession>A0A6J5S232</accession>
<dbReference type="SMART" id="SM00470">
    <property type="entry name" value="ParB"/>
    <property type="match status" value="1"/>
</dbReference>
<dbReference type="InterPro" id="IPR003115">
    <property type="entry name" value="ParB_N"/>
</dbReference>
<gene>
    <name evidence="3" type="ORF">UFOVP1348_55</name>
    <name evidence="2" type="ORF">UFOVP924_24</name>
</gene>
<evidence type="ECO:0000259" key="1">
    <source>
        <dbReference type="SMART" id="SM00470"/>
    </source>
</evidence>
<dbReference type="EMBL" id="LR797303">
    <property type="protein sequence ID" value="CAB4200629.1"/>
    <property type="molecule type" value="Genomic_DNA"/>
</dbReference>
<evidence type="ECO:0000313" key="2">
    <source>
        <dbReference type="EMBL" id="CAB4171833.1"/>
    </source>
</evidence>
<dbReference type="PANTHER" id="PTHR33375:SF1">
    <property type="entry name" value="CHROMOSOME-PARTITIONING PROTEIN PARB-RELATED"/>
    <property type="match status" value="1"/>
</dbReference>
<dbReference type="CDD" id="cd16402">
    <property type="entry name" value="ParB_N_like_MT"/>
    <property type="match status" value="1"/>
</dbReference>
<dbReference type="InterPro" id="IPR036086">
    <property type="entry name" value="ParB/Sulfiredoxin_sf"/>
</dbReference>
<dbReference type="InterPro" id="IPR050336">
    <property type="entry name" value="Chromosome_partition/occlusion"/>
</dbReference>
<feature type="domain" description="ParB-like N-terminal" evidence="1">
    <location>
        <begin position="8"/>
        <end position="93"/>
    </location>
</feature>
<dbReference type="PANTHER" id="PTHR33375">
    <property type="entry name" value="CHROMOSOME-PARTITIONING PROTEIN PARB-RELATED"/>
    <property type="match status" value="1"/>
</dbReference>
<proteinExistence type="predicted"/>
<protein>
    <submittedName>
        <fullName evidence="3">Spo0J Stage 0 sporulation protein J (Antagonist of Soj) containing ParB-like nuclease domain</fullName>
    </submittedName>
</protein>